<dbReference type="EMBL" id="SHKY01000002">
    <property type="protein sequence ID" value="RZU46593.1"/>
    <property type="molecule type" value="Genomic_DNA"/>
</dbReference>
<comment type="caution">
    <text evidence="1">The sequence shown here is derived from an EMBL/GenBank/DDBJ whole genome shotgun (WGS) entry which is preliminary data.</text>
</comment>
<accession>A0A4Q7Z9Q2</accession>
<protein>
    <submittedName>
        <fullName evidence="1">Uncharacterized protein</fullName>
    </submittedName>
</protein>
<evidence type="ECO:0000313" key="2">
    <source>
        <dbReference type="Proteomes" id="UP000292564"/>
    </source>
</evidence>
<organism evidence="1 2">
    <name type="scientific">Krasilnikovia cinnamomea</name>
    <dbReference type="NCBI Taxonomy" id="349313"/>
    <lineage>
        <taxon>Bacteria</taxon>
        <taxon>Bacillati</taxon>
        <taxon>Actinomycetota</taxon>
        <taxon>Actinomycetes</taxon>
        <taxon>Micromonosporales</taxon>
        <taxon>Micromonosporaceae</taxon>
        <taxon>Krasilnikovia</taxon>
    </lineage>
</organism>
<evidence type="ECO:0000313" key="1">
    <source>
        <dbReference type="EMBL" id="RZU46593.1"/>
    </source>
</evidence>
<dbReference type="Proteomes" id="UP000292564">
    <property type="component" value="Unassembled WGS sequence"/>
</dbReference>
<name>A0A4Q7Z9Q2_9ACTN</name>
<sequence length="63" mass="6609">MSRGEALFVSVALLPARPRLRVGCGRPGGGVASPTPISMALRTGPGGRRWEYSLVVDSAVLRC</sequence>
<dbReference type="AlphaFoldDB" id="A0A4Q7Z9Q2"/>
<proteinExistence type="predicted"/>
<gene>
    <name evidence="1" type="ORF">EV385_6668</name>
</gene>
<keyword evidence="2" id="KW-1185">Reference proteome</keyword>
<reference evidence="1 2" key="1">
    <citation type="submission" date="2019-02" db="EMBL/GenBank/DDBJ databases">
        <title>Sequencing the genomes of 1000 actinobacteria strains.</title>
        <authorList>
            <person name="Klenk H.-P."/>
        </authorList>
    </citation>
    <scope>NUCLEOTIDE SEQUENCE [LARGE SCALE GENOMIC DNA]</scope>
    <source>
        <strain evidence="1 2">DSM 45162</strain>
    </source>
</reference>